<name>A0ABW0YM07_9BACI</name>
<gene>
    <name evidence="4" type="ORF">ACFPU1_01200</name>
</gene>
<evidence type="ECO:0000313" key="4">
    <source>
        <dbReference type="EMBL" id="MFC5711389.1"/>
    </source>
</evidence>
<feature type="compositionally biased region" description="Acidic residues" evidence="1">
    <location>
        <begin position="71"/>
        <end position="91"/>
    </location>
</feature>
<sequence>MGALTTMELILIGIFLLACASFASFIYALIKKRSSMGIFLFATVLTGAAVVFLFFHEDTLQPRVTQTAAEETAEEIEEEESTAQEEEEEASGNEADKKDEEKAEEGKSREDYSEEKESRSIEDSKRAAEERYEREIAEHIDEITFAFDLVDAEVKKLEGNESDANIQSLLNRLKEAVDVLGDHALITNPPAGYVSFDDQYMNGVWYLQEACQSMHTIISDYYYDYYENHLALELLWDNLYYAELHLQEAYDRSTVLFASPLAGLESLGTIEEIDLDGSYLQAHEIETPSKEERIQSLVANYQYHFVEAVNAGNYNIVAPYIYPGSNLQDAQESLISNLSEQGTKEELVEYVIEDIYEENGITYVRVFEVHLIISSDGDVKEVENLWKYEVKSYDGGFRLADIEGQ</sequence>
<feature type="compositionally biased region" description="Basic and acidic residues" evidence="1">
    <location>
        <begin position="94"/>
        <end position="127"/>
    </location>
</feature>
<keyword evidence="2" id="KW-1133">Transmembrane helix</keyword>
<dbReference type="RefSeq" id="WP_385937545.1">
    <property type="nucleotide sequence ID" value="NZ_JBHSOZ010000002.1"/>
</dbReference>
<feature type="transmembrane region" description="Helical" evidence="2">
    <location>
        <begin position="6"/>
        <end position="30"/>
    </location>
</feature>
<feature type="domain" description="TcaA protein NTF2-like" evidence="3">
    <location>
        <begin position="291"/>
        <end position="402"/>
    </location>
</feature>
<reference evidence="5" key="1">
    <citation type="journal article" date="2019" name="Int. J. Syst. Evol. Microbiol.">
        <title>The Global Catalogue of Microorganisms (GCM) 10K type strain sequencing project: providing services to taxonomists for standard genome sequencing and annotation.</title>
        <authorList>
            <consortium name="The Broad Institute Genomics Platform"/>
            <consortium name="The Broad Institute Genome Sequencing Center for Infectious Disease"/>
            <person name="Wu L."/>
            <person name="Ma J."/>
        </authorList>
    </citation>
    <scope>NUCLEOTIDE SEQUENCE [LARGE SCALE GENOMIC DNA]</scope>
    <source>
        <strain evidence="5">CECT 7184</strain>
    </source>
</reference>
<dbReference type="Pfam" id="PF22819">
    <property type="entry name" value="TcaA_5th"/>
    <property type="match status" value="1"/>
</dbReference>
<feature type="region of interest" description="Disordered" evidence="1">
    <location>
        <begin position="65"/>
        <end position="127"/>
    </location>
</feature>
<organism evidence="4 5">
    <name type="scientific">Thalassorhabdus alkalitolerans</name>
    <dbReference type="NCBI Taxonomy" id="2282697"/>
    <lineage>
        <taxon>Bacteria</taxon>
        <taxon>Bacillati</taxon>
        <taxon>Bacillota</taxon>
        <taxon>Bacilli</taxon>
        <taxon>Bacillales</taxon>
        <taxon>Bacillaceae</taxon>
        <taxon>Thalassorhabdus</taxon>
    </lineage>
</organism>
<comment type="caution">
    <text evidence="4">The sequence shown here is derived from an EMBL/GenBank/DDBJ whole genome shotgun (WGS) entry which is preliminary data.</text>
</comment>
<keyword evidence="2" id="KW-0472">Membrane</keyword>
<dbReference type="EMBL" id="JBHSOZ010000002">
    <property type="protein sequence ID" value="MFC5711389.1"/>
    <property type="molecule type" value="Genomic_DNA"/>
</dbReference>
<feature type="transmembrane region" description="Helical" evidence="2">
    <location>
        <begin position="37"/>
        <end position="55"/>
    </location>
</feature>
<keyword evidence="2" id="KW-0812">Transmembrane</keyword>
<accession>A0ABW0YM07</accession>
<dbReference type="Proteomes" id="UP001596142">
    <property type="component" value="Unassembled WGS sequence"/>
</dbReference>
<protein>
    <recommendedName>
        <fullName evidence="3">TcaA protein NTF2-like domain-containing protein</fullName>
    </recommendedName>
</protein>
<proteinExistence type="predicted"/>
<evidence type="ECO:0000259" key="3">
    <source>
        <dbReference type="Pfam" id="PF22819"/>
    </source>
</evidence>
<evidence type="ECO:0000256" key="2">
    <source>
        <dbReference type="SAM" id="Phobius"/>
    </source>
</evidence>
<evidence type="ECO:0000313" key="5">
    <source>
        <dbReference type="Proteomes" id="UP001596142"/>
    </source>
</evidence>
<evidence type="ECO:0000256" key="1">
    <source>
        <dbReference type="SAM" id="MobiDB-lite"/>
    </source>
</evidence>
<keyword evidence="5" id="KW-1185">Reference proteome</keyword>
<dbReference type="InterPro" id="IPR054528">
    <property type="entry name" value="TcaA_5th"/>
</dbReference>